<proteinExistence type="predicted"/>
<dbReference type="AlphaFoldDB" id="A0A840QM47"/>
<dbReference type="Proteomes" id="UP000551878">
    <property type="component" value="Unassembled WGS sequence"/>
</dbReference>
<reference evidence="1 2" key="1">
    <citation type="submission" date="2020-08" db="EMBL/GenBank/DDBJ databases">
        <title>Genomic Encyclopedia of Type Strains, Phase IV (KMG-IV): sequencing the most valuable type-strain genomes for metagenomic binning, comparative biology and taxonomic classification.</title>
        <authorList>
            <person name="Goeker M."/>
        </authorList>
    </citation>
    <scope>NUCLEOTIDE SEQUENCE [LARGE SCALE GENOMIC DNA]</scope>
    <source>
        <strain evidence="1 2">DSM 24696</strain>
    </source>
</reference>
<evidence type="ECO:0000313" key="2">
    <source>
        <dbReference type="Proteomes" id="UP000551878"/>
    </source>
</evidence>
<name>A0A840QM47_9BACI</name>
<gene>
    <name evidence="1" type="ORF">HNQ41_000570</name>
</gene>
<comment type="caution">
    <text evidence="1">The sequence shown here is derived from an EMBL/GenBank/DDBJ whole genome shotgun (WGS) entry which is preliminary data.</text>
</comment>
<keyword evidence="2" id="KW-1185">Reference proteome</keyword>
<sequence length="91" mass="10556">MARQTLLSGFFETYLQLSPEEEEQLISEVKKMDNQEGEKVMELMVSYERKGIVNVAKNMLKMDMEDEVIVEATGLSHEEVRSLKEELDEEV</sequence>
<evidence type="ECO:0000313" key="1">
    <source>
        <dbReference type="EMBL" id="MBB5172426.1"/>
    </source>
</evidence>
<dbReference type="RefSeq" id="WP_184662898.1">
    <property type="nucleotide sequence ID" value="NZ_JACHHB010000002.1"/>
</dbReference>
<organism evidence="1 2">
    <name type="scientific">Texcoconibacillus texcoconensis</name>
    <dbReference type="NCBI Taxonomy" id="1095777"/>
    <lineage>
        <taxon>Bacteria</taxon>
        <taxon>Bacillati</taxon>
        <taxon>Bacillota</taxon>
        <taxon>Bacilli</taxon>
        <taxon>Bacillales</taxon>
        <taxon>Bacillaceae</taxon>
        <taxon>Texcoconibacillus</taxon>
    </lineage>
</organism>
<dbReference type="EMBL" id="JACHHB010000002">
    <property type="protein sequence ID" value="MBB5172426.1"/>
    <property type="molecule type" value="Genomic_DNA"/>
</dbReference>
<accession>A0A840QM47</accession>
<protein>
    <submittedName>
        <fullName evidence="1">Putative transposase YdaD</fullName>
    </submittedName>
</protein>